<sequence>MVPRLILKCPPPPSAESEERKPSKVLKVTLKVPPKRTCLQVAVKKDASINSGQISSRISKKESASRRKSLLKRYQEQALDSFQNDAPLSTHNNKPIPVNVFNYPEVVSRSSSDLAKLQARIEAYNAEEQEILPLTSFESRDLPTCSDGNGFCYEEHFMRRSQQINVKKVFPFQLRDGRAMVLKRNVDQQTDDLLDCLEGDIMSHLTKRQLIGLQLWVCESLENRLTIHETYCISVGSSRNASSRLQCPPLDGRSETMEPLVPKNLKDMLTMVGEDISGMVRRLTVMTSRLGSPSENRKLVLHCFLEKSVPRRCVEYGLHSWSDQPICNWKSHDWRRETLDCGFADTGFYTYAQNVLLPDYTMSIG</sequence>
<proteinExistence type="predicted"/>
<accession>S8B2Z4</accession>
<name>S8B2Z4_PENO1</name>
<gene>
    <name evidence="3" type="ORF">PDE_08170</name>
</gene>
<dbReference type="Pfam" id="PF02301">
    <property type="entry name" value="HORMA"/>
    <property type="match status" value="1"/>
</dbReference>
<dbReference type="OrthoDB" id="1928087at2759"/>
<organism evidence="3 4">
    <name type="scientific">Penicillium oxalicum (strain 114-2 / CGMCC 5302)</name>
    <name type="common">Penicillium decumbens</name>
    <dbReference type="NCBI Taxonomy" id="933388"/>
    <lineage>
        <taxon>Eukaryota</taxon>
        <taxon>Fungi</taxon>
        <taxon>Dikarya</taxon>
        <taxon>Ascomycota</taxon>
        <taxon>Pezizomycotina</taxon>
        <taxon>Eurotiomycetes</taxon>
        <taxon>Eurotiomycetidae</taxon>
        <taxon>Eurotiales</taxon>
        <taxon>Aspergillaceae</taxon>
        <taxon>Penicillium</taxon>
    </lineage>
</organism>
<keyword evidence="4" id="KW-1185">Reference proteome</keyword>
<feature type="region of interest" description="Disordered" evidence="1">
    <location>
        <begin position="1"/>
        <end position="22"/>
    </location>
</feature>
<dbReference type="Gene3D" id="3.30.900.10">
    <property type="entry name" value="HORMA domain"/>
    <property type="match status" value="1"/>
</dbReference>
<dbReference type="PhylomeDB" id="S8B2Z4"/>
<dbReference type="InterPro" id="IPR003511">
    <property type="entry name" value="HORMA_dom"/>
</dbReference>
<dbReference type="HOGENOM" id="CLU_758891_0_0_1"/>
<evidence type="ECO:0000259" key="2">
    <source>
        <dbReference type="Pfam" id="PF02301"/>
    </source>
</evidence>
<dbReference type="Proteomes" id="UP000019376">
    <property type="component" value="Unassembled WGS sequence"/>
</dbReference>
<evidence type="ECO:0000313" key="3">
    <source>
        <dbReference type="EMBL" id="EPS33208.1"/>
    </source>
</evidence>
<dbReference type="InterPro" id="IPR036570">
    <property type="entry name" value="HORMA_dom_sf"/>
</dbReference>
<evidence type="ECO:0000313" key="4">
    <source>
        <dbReference type="Proteomes" id="UP000019376"/>
    </source>
</evidence>
<dbReference type="EMBL" id="KB644415">
    <property type="protein sequence ID" value="EPS33208.1"/>
    <property type="molecule type" value="Genomic_DNA"/>
</dbReference>
<protein>
    <recommendedName>
        <fullName evidence="2">HORMA domain-containing protein</fullName>
    </recommendedName>
</protein>
<feature type="domain" description="HORMA" evidence="2">
    <location>
        <begin position="130"/>
        <end position="348"/>
    </location>
</feature>
<dbReference type="STRING" id="933388.S8B2Z4"/>
<dbReference type="AlphaFoldDB" id="S8B2Z4"/>
<reference evidence="3 4" key="1">
    <citation type="journal article" date="2013" name="PLoS ONE">
        <title>Genomic and secretomic analyses reveal unique features of the lignocellulolytic enzyme system of Penicillium decumbens.</title>
        <authorList>
            <person name="Liu G."/>
            <person name="Zhang L."/>
            <person name="Wei X."/>
            <person name="Zou G."/>
            <person name="Qin Y."/>
            <person name="Ma L."/>
            <person name="Li J."/>
            <person name="Zheng H."/>
            <person name="Wang S."/>
            <person name="Wang C."/>
            <person name="Xun L."/>
            <person name="Zhao G.-P."/>
            <person name="Zhou Z."/>
            <person name="Qu Y."/>
        </authorList>
    </citation>
    <scope>NUCLEOTIDE SEQUENCE [LARGE SCALE GENOMIC DNA]</scope>
    <source>
        <strain evidence="4">114-2 / CGMCC 5302</strain>
    </source>
</reference>
<evidence type="ECO:0000256" key="1">
    <source>
        <dbReference type="SAM" id="MobiDB-lite"/>
    </source>
</evidence>